<dbReference type="Proteomes" id="UP001055149">
    <property type="component" value="Unassembled WGS sequence"/>
</dbReference>
<evidence type="ECO:0008006" key="3">
    <source>
        <dbReference type="Google" id="ProtNLM"/>
    </source>
</evidence>
<comment type="caution">
    <text evidence="1">The sequence shown here is derived from an EMBL/GenBank/DDBJ whole genome shotgun (WGS) entry which is preliminary data.</text>
</comment>
<dbReference type="RefSeq" id="WP_244056673.1">
    <property type="nucleotide sequence ID" value="NZ_BQXH01000023.1"/>
</dbReference>
<organism evidence="1 2">
    <name type="scientific">Ligilactobacillus pabuli</name>
    <dbReference type="NCBI Taxonomy" id="2886039"/>
    <lineage>
        <taxon>Bacteria</taxon>
        <taxon>Bacillati</taxon>
        <taxon>Bacillota</taxon>
        <taxon>Bacilli</taxon>
        <taxon>Lactobacillales</taxon>
        <taxon>Lactobacillaceae</taxon>
        <taxon>Ligilactobacillus</taxon>
    </lineage>
</organism>
<evidence type="ECO:0000313" key="2">
    <source>
        <dbReference type="Proteomes" id="UP001055149"/>
    </source>
</evidence>
<sequence>MQNKVELTERTLVVSPQGSNKFFAMKNKLEFSWQEVAGASIDPEILNENKGLRGPGTHIPGYWAGVFTKNGEKTFYNIKRGAKPVVIQLKNAEFARLVLGVEEPEKLVDQINNQIG</sequence>
<reference evidence="1" key="1">
    <citation type="journal article" date="2022" name="Int. J. Syst. Evol. Microbiol.">
        <title>A novel species of lactic acid bacteria, Ligilactobacillus pabuli sp. nov., isolated from alfalfa silage.</title>
        <authorList>
            <person name="Tohno M."/>
            <person name="Tanizawa Y."/>
            <person name="Sawada H."/>
            <person name="Sakamoto M."/>
            <person name="Ohkuma M."/>
            <person name="Kobayashi H."/>
        </authorList>
    </citation>
    <scope>NUCLEOTIDE SEQUENCE</scope>
    <source>
        <strain evidence="1">AF129</strain>
    </source>
</reference>
<keyword evidence="2" id="KW-1185">Reference proteome</keyword>
<accession>A0ABQ5JKJ1</accession>
<proteinExistence type="predicted"/>
<protein>
    <recommendedName>
        <fullName evidence="3">Bacterial Pleckstrin homology domain-containing protein</fullName>
    </recommendedName>
</protein>
<dbReference type="EMBL" id="BQXH01000023">
    <property type="protein sequence ID" value="GKS82248.1"/>
    <property type="molecule type" value="Genomic_DNA"/>
</dbReference>
<evidence type="ECO:0000313" key="1">
    <source>
        <dbReference type="EMBL" id="GKS82248.1"/>
    </source>
</evidence>
<gene>
    <name evidence="1" type="ORF">LPAF129_19340</name>
</gene>
<name>A0ABQ5JKJ1_9LACO</name>